<dbReference type="EMBL" id="BSPC01000089">
    <property type="protein sequence ID" value="GLS23894.1"/>
    <property type="molecule type" value="Genomic_DNA"/>
</dbReference>
<dbReference type="InterPro" id="IPR011991">
    <property type="entry name" value="ArsR-like_HTH"/>
</dbReference>
<dbReference type="Proteomes" id="UP001156882">
    <property type="component" value="Unassembled WGS sequence"/>
</dbReference>
<evidence type="ECO:0000259" key="4">
    <source>
        <dbReference type="PROSITE" id="PS50987"/>
    </source>
</evidence>
<comment type="caution">
    <text evidence="5">The sequence shown here is derived from an EMBL/GenBank/DDBJ whole genome shotgun (WGS) entry which is preliminary data.</text>
</comment>
<organism evidence="5 6">
    <name type="scientific">Labrys miyagiensis</name>
    <dbReference type="NCBI Taxonomy" id="346912"/>
    <lineage>
        <taxon>Bacteria</taxon>
        <taxon>Pseudomonadati</taxon>
        <taxon>Pseudomonadota</taxon>
        <taxon>Alphaproteobacteria</taxon>
        <taxon>Hyphomicrobiales</taxon>
        <taxon>Xanthobacteraceae</taxon>
        <taxon>Labrys</taxon>
    </lineage>
</organism>
<evidence type="ECO:0000256" key="1">
    <source>
        <dbReference type="ARBA" id="ARBA00023015"/>
    </source>
</evidence>
<dbReference type="PANTHER" id="PTHR43132">
    <property type="entry name" value="ARSENICAL RESISTANCE OPERON REPRESSOR ARSR-RELATED"/>
    <property type="match status" value="1"/>
</dbReference>
<name>A0ABQ6CYY4_9HYPH</name>
<evidence type="ECO:0000256" key="2">
    <source>
        <dbReference type="ARBA" id="ARBA00023125"/>
    </source>
</evidence>
<keyword evidence="3" id="KW-0804">Transcription</keyword>
<accession>A0ABQ6CYY4</accession>
<evidence type="ECO:0000313" key="5">
    <source>
        <dbReference type="EMBL" id="GLS23894.1"/>
    </source>
</evidence>
<dbReference type="PANTHER" id="PTHR43132:SF2">
    <property type="entry name" value="ARSENICAL RESISTANCE OPERON REPRESSOR ARSR-RELATED"/>
    <property type="match status" value="1"/>
</dbReference>
<dbReference type="InterPro" id="IPR036388">
    <property type="entry name" value="WH-like_DNA-bd_sf"/>
</dbReference>
<feature type="domain" description="HTH arsR-type" evidence="4">
    <location>
        <begin position="1"/>
        <end position="96"/>
    </location>
</feature>
<protein>
    <submittedName>
        <fullName evidence="5">Transcriptional regulator</fullName>
    </submittedName>
</protein>
<evidence type="ECO:0000256" key="3">
    <source>
        <dbReference type="ARBA" id="ARBA00023163"/>
    </source>
</evidence>
<evidence type="ECO:0000313" key="6">
    <source>
        <dbReference type="Proteomes" id="UP001156882"/>
    </source>
</evidence>
<proteinExistence type="predicted"/>
<dbReference type="Pfam" id="PF12840">
    <property type="entry name" value="HTH_20"/>
    <property type="match status" value="1"/>
</dbReference>
<gene>
    <name evidence="5" type="ORF">GCM10007874_69150</name>
</gene>
<dbReference type="NCBIfam" id="NF033788">
    <property type="entry name" value="HTH_metalloreg"/>
    <property type="match status" value="1"/>
</dbReference>
<dbReference type="SMART" id="SM00418">
    <property type="entry name" value="HTH_ARSR"/>
    <property type="match status" value="1"/>
</dbReference>
<dbReference type="PRINTS" id="PR00778">
    <property type="entry name" value="HTHARSR"/>
</dbReference>
<dbReference type="InterPro" id="IPR001845">
    <property type="entry name" value="HTH_ArsR_DNA-bd_dom"/>
</dbReference>
<keyword evidence="2" id="KW-0238">DNA-binding</keyword>
<keyword evidence="1" id="KW-0805">Transcription regulation</keyword>
<dbReference type="RefSeq" id="WP_284316818.1">
    <property type="nucleotide sequence ID" value="NZ_BSPC01000089.1"/>
</dbReference>
<sequence length="120" mass="12899">MDEKQALNAFAALSQETRLRIVKLLVMAGPEGVAAGTIGEAMDGASSSRMSFHLSHLEQAGLVESRREGRSIVYSAAYPSLSALVEFLMRDCCQGHPDVCNPAVAALSRCCDPERERTDA</sequence>
<dbReference type="CDD" id="cd00090">
    <property type="entry name" value="HTH_ARSR"/>
    <property type="match status" value="1"/>
</dbReference>
<dbReference type="Gene3D" id="1.10.10.10">
    <property type="entry name" value="Winged helix-like DNA-binding domain superfamily/Winged helix DNA-binding domain"/>
    <property type="match status" value="1"/>
</dbReference>
<dbReference type="InterPro" id="IPR036390">
    <property type="entry name" value="WH_DNA-bd_sf"/>
</dbReference>
<reference evidence="6" key="1">
    <citation type="journal article" date="2019" name="Int. J. Syst. Evol. Microbiol.">
        <title>The Global Catalogue of Microorganisms (GCM) 10K type strain sequencing project: providing services to taxonomists for standard genome sequencing and annotation.</title>
        <authorList>
            <consortium name="The Broad Institute Genomics Platform"/>
            <consortium name="The Broad Institute Genome Sequencing Center for Infectious Disease"/>
            <person name="Wu L."/>
            <person name="Ma J."/>
        </authorList>
    </citation>
    <scope>NUCLEOTIDE SEQUENCE [LARGE SCALE GENOMIC DNA]</scope>
    <source>
        <strain evidence="6">NBRC 101365</strain>
    </source>
</reference>
<dbReference type="PROSITE" id="PS50987">
    <property type="entry name" value="HTH_ARSR_2"/>
    <property type="match status" value="1"/>
</dbReference>
<dbReference type="InterPro" id="IPR051011">
    <property type="entry name" value="Metal_resp_trans_reg"/>
</dbReference>
<keyword evidence="6" id="KW-1185">Reference proteome</keyword>
<dbReference type="SUPFAM" id="SSF46785">
    <property type="entry name" value="Winged helix' DNA-binding domain"/>
    <property type="match status" value="1"/>
</dbReference>